<evidence type="ECO:0000313" key="2">
    <source>
        <dbReference type="EMBL" id="TGA96595.1"/>
    </source>
</evidence>
<organism evidence="2 3">
    <name type="scientific">Sporolactobacillus shoreae</name>
    <dbReference type="NCBI Taxonomy" id="1465501"/>
    <lineage>
        <taxon>Bacteria</taxon>
        <taxon>Bacillati</taxon>
        <taxon>Bacillota</taxon>
        <taxon>Bacilli</taxon>
        <taxon>Bacillales</taxon>
        <taxon>Sporolactobacillaceae</taxon>
        <taxon>Sporolactobacillus</taxon>
    </lineage>
</organism>
<dbReference type="Gene3D" id="2.160.20.120">
    <property type="match status" value="1"/>
</dbReference>
<dbReference type="Proteomes" id="UP000298347">
    <property type="component" value="Unassembled WGS sequence"/>
</dbReference>
<dbReference type="EMBL" id="SRJD01000022">
    <property type="protein sequence ID" value="TGA96595.1"/>
    <property type="molecule type" value="Genomic_DNA"/>
</dbReference>
<dbReference type="Pfam" id="PF13349">
    <property type="entry name" value="DUF4097"/>
    <property type="match status" value="1"/>
</dbReference>
<sequence length="288" mass="30906">MKIYQQRTLHVDGLSEILVTTSSLDIEMVQTEDQMLTAELTGEGSDELAGRVELDVHAEGDAAVIHVRTEGRFFVFGITGSIWNKWLKAVIHVPARIYEKVGVAGQSGDISIRQIIAGKLSLSSKSGDIAVEDCEAKRDLTADSTSGDIRITGVLAKEKVSAHASSGDVVLRSIASDFLEVGTHSGDVTVSDFRGRLAAGASSGDIDLKNDQLTGDLTARASSGDITMAFSQEPESFAINYQGSSGEGKVRIKGLLYEEKSEHRMIGQKGDGHYRIDVRTSSGDFVLE</sequence>
<name>A0A4Z0GLD2_9BACL</name>
<evidence type="ECO:0000313" key="3">
    <source>
        <dbReference type="Proteomes" id="UP000298347"/>
    </source>
</evidence>
<accession>A0A4Z0GLD2</accession>
<gene>
    <name evidence="2" type="ORF">E4665_14965</name>
</gene>
<dbReference type="AlphaFoldDB" id="A0A4Z0GLD2"/>
<protein>
    <recommendedName>
        <fullName evidence="1">DUF4097 domain-containing protein</fullName>
    </recommendedName>
</protein>
<feature type="domain" description="DUF4097" evidence="1">
    <location>
        <begin position="15"/>
        <end position="286"/>
    </location>
</feature>
<keyword evidence="3" id="KW-1185">Reference proteome</keyword>
<reference evidence="2 3" key="1">
    <citation type="journal article" date="2015" name="Int. J. Syst. Evol. Microbiol.">
        <title>Sporolactobacillus shoreae sp. nov. and Sporolactobacillus spathodeae sp. nov., two spore-forming lactic acid bacteria isolated from tree barks in Thailand.</title>
        <authorList>
            <person name="Thamacharoensuk T."/>
            <person name="Kitahara M."/>
            <person name="Ohkuma M."/>
            <person name="Thongchul N."/>
            <person name="Tanasupawat S."/>
        </authorList>
    </citation>
    <scope>NUCLEOTIDE SEQUENCE [LARGE SCALE GENOMIC DNA]</scope>
    <source>
        <strain evidence="2 3">BK92</strain>
    </source>
</reference>
<dbReference type="InterPro" id="IPR025164">
    <property type="entry name" value="Toastrack_DUF4097"/>
</dbReference>
<dbReference type="RefSeq" id="WP_135349602.1">
    <property type="nucleotide sequence ID" value="NZ_SRJD01000022.1"/>
</dbReference>
<evidence type="ECO:0000259" key="1">
    <source>
        <dbReference type="Pfam" id="PF13349"/>
    </source>
</evidence>
<comment type="caution">
    <text evidence="2">The sequence shown here is derived from an EMBL/GenBank/DDBJ whole genome shotgun (WGS) entry which is preliminary data.</text>
</comment>
<dbReference type="PANTHER" id="PTHR34094">
    <property type="match status" value="1"/>
</dbReference>
<dbReference type="OrthoDB" id="2380881at2"/>
<dbReference type="PANTHER" id="PTHR34094:SF1">
    <property type="entry name" value="PROTEIN FAM185A"/>
    <property type="match status" value="1"/>
</dbReference>
<proteinExistence type="predicted"/>